<proteinExistence type="predicted"/>
<organism evidence="4">
    <name type="scientific">freshwater metagenome</name>
    <dbReference type="NCBI Taxonomy" id="449393"/>
    <lineage>
        <taxon>unclassified sequences</taxon>
        <taxon>metagenomes</taxon>
        <taxon>ecological metagenomes</taxon>
    </lineage>
</organism>
<dbReference type="Gene3D" id="3.40.50.720">
    <property type="entry name" value="NAD(P)-binding Rossmann-like Domain"/>
    <property type="match status" value="1"/>
</dbReference>
<dbReference type="FunFam" id="3.40.50.720:FF:000084">
    <property type="entry name" value="Short-chain dehydrogenase reductase"/>
    <property type="match status" value="1"/>
</dbReference>
<dbReference type="InterPro" id="IPR057326">
    <property type="entry name" value="KR_dom"/>
</dbReference>
<dbReference type="EMBL" id="CAFABA010000157">
    <property type="protein sequence ID" value="CAB4836178.1"/>
    <property type="molecule type" value="Genomic_DNA"/>
</dbReference>
<dbReference type="InterPro" id="IPR036291">
    <property type="entry name" value="NAD(P)-bd_dom_sf"/>
</dbReference>
<sequence length="268" mass="27893">MSEEPRSIFLPDTMAGQVAFITGGATGIGKEIARVFGRHGAQVAIASRKRDNLDAAQQELEAEGIECHVDTFDVRDAEAARRVVAGIVERYGRLDVLVNNAAGNFPAPMTKISPNGFKSVVDIDLLGTYNVSKAAFDAWLGEHGGNIVNISAPFEGKGAAMQAHVAAAKAGVDSLTRTCAVEWGPYGVRVNAVAPGSTGNTEGMARFSSVVRGGDSTPTNPLAMMGHGQDIANLVLFLCSASARFVSGQVIAVDGAGSVDQLKLGHRA</sequence>
<dbReference type="EMBL" id="CAFBOS010000121">
    <property type="protein sequence ID" value="CAB5004631.1"/>
    <property type="molecule type" value="Genomic_DNA"/>
</dbReference>
<keyword evidence="2" id="KW-0560">Oxidoreductase</keyword>
<dbReference type="InterPro" id="IPR045017">
    <property type="entry name" value="DECR2-like"/>
</dbReference>
<dbReference type="PANTHER" id="PTHR43296:SF2">
    <property type="entry name" value="PEROXISOMAL 2,4-DIENOYL-COA REDUCTASE [(3E)-ENOYL-COA-PRODUCING]"/>
    <property type="match status" value="1"/>
</dbReference>
<protein>
    <submittedName>
        <fullName evidence="4">Unannotated protein</fullName>
    </submittedName>
</protein>
<accession>A0A6J6SQW8</accession>
<evidence type="ECO:0000256" key="2">
    <source>
        <dbReference type="ARBA" id="ARBA00023002"/>
    </source>
</evidence>
<dbReference type="GO" id="GO:0008670">
    <property type="term" value="F:2,4-dienoyl-CoA reductase (NADPH) activity"/>
    <property type="evidence" value="ECO:0007669"/>
    <property type="project" value="InterPro"/>
</dbReference>
<dbReference type="InterPro" id="IPR002347">
    <property type="entry name" value="SDR_fam"/>
</dbReference>
<evidence type="ECO:0000256" key="1">
    <source>
        <dbReference type="ARBA" id="ARBA00022857"/>
    </source>
</evidence>
<evidence type="ECO:0000313" key="4">
    <source>
        <dbReference type="EMBL" id="CAB4737095.1"/>
    </source>
</evidence>
<dbReference type="EMBL" id="CAEZYR010000024">
    <property type="protein sequence ID" value="CAB4737095.1"/>
    <property type="molecule type" value="Genomic_DNA"/>
</dbReference>
<dbReference type="PANTHER" id="PTHR43296">
    <property type="entry name" value="PEROXISOMAL 2,4-DIENOYL-COA REDUCTASE"/>
    <property type="match status" value="1"/>
</dbReference>
<gene>
    <name evidence="4" type="ORF">UFOPK2754_00900</name>
    <name evidence="5" type="ORF">UFOPK3139_02738</name>
    <name evidence="6" type="ORF">UFOPK3967_01873</name>
</gene>
<dbReference type="CDD" id="cd05369">
    <property type="entry name" value="TER_DECR_SDR_a"/>
    <property type="match status" value="1"/>
</dbReference>
<dbReference type="GO" id="GO:0005777">
    <property type="term" value="C:peroxisome"/>
    <property type="evidence" value="ECO:0007669"/>
    <property type="project" value="TreeGrafter"/>
</dbReference>
<evidence type="ECO:0000313" key="5">
    <source>
        <dbReference type="EMBL" id="CAB4836178.1"/>
    </source>
</evidence>
<dbReference type="SUPFAM" id="SSF51735">
    <property type="entry name" value="NAD(P)-binding Rossmann-fold domains"/>
    <property type="match status" value="1"/>
</dbReference>
<reference evidence="4" key="1">
    <citation type="submission" date="2020-05" db="EMBL/GenBank/DDBJ databases">
        <authorList>
            <person name="Chiriac C."/>
            <person name="Salcher M."/>
            <person name="Ghai R."/>
            <person name="Kavagutti S V."/>
        </authorList>
    </citation>
    <scope>NUCLEOTIDE SEQUENCE</scope>
</reference>
<dbReference type="PRINTS" id="PR00081">
    <property type="entry name" value="GDHRDH"/>
</dbReference>
<dbReference type="AlphaFoldDB" id="A0A6J6SQW8"/>
<dbReference type="GO" id="GO:0009062">
    <property type="term" value="P:fatty acid catabolic process"/>
    <property type="evidence" value="ECO:0007669"/>
    <property type="project" value="InterPro"/>
</dbReference>
<name>A0A6J6SQW8_9ZZZZ</name>
<dbReference type="SMART" id="SM00822">
    <property type="entry name" value="PKS_KR"/>
    <property type="match status" value="1"/>
</dbReference>
<feature type="domain" description="Ketoreductase" evidence="3">
    <location>
        <begin position="17"/>
        <end position="196"/>
    </location>
</feature>
<evidence type="ECO:0000313" key="6">
    <source>
        <dbReference type="EMBL" id="CAB5004631.1"/>
    </source>
</evidence>
<dbReference type="PRINTS" id="PR00080">
    <property type="entry name" value="SDRFAMILY"/>
</dbReference>
<evidence type="ECO:0000259" key="3">
    <source>
        <dbReference type="SMART" id="SM00822"/>
    </source>
</evidence>
<dbReference type="Pfam" id="PF13561">
    <property type="entry name" value="adh_short_C2"/>
    <property type="match status" value="1"/>
</dbReference>
<keyword evidence="1" id="KW-0521">NADP</keyword>